<dbReference type="SUPFAM" id="SSF49503">
    <property type="entry name" value="Cupredoxins"/>
    <property type="match status" value="1"/>
</dbReference>
<organism evidence="3 4">
    <name type="scientific">Lentinula raphanica</name>
    <dbReference type="NCBI Taxonomy" id="153919"/>
    <lineage>
        <taxon>Eukaryota</taxon>
        <taxon>Fungi</taxon>
        <taxon>Dikarya</taxon>
        <taxon>Basidiomycota</taxon>
        <taxon>Agaricomycotina</taxon>
        <taxon>Agaricomycetes</taxon>
        <taxon>Agaricomycetidae</taxon>
        <taxon>Agaricales</taxon>
        <taxon>Marasmiineae</taxon>
        <taxon>Omphalotaceae</taxon>
        <taxon>Lentinula</taxon>
    </lineage>
</organism>
<dbReference type="CDD" id="cd00920">
    <property type="entry name" value="Cupredoxin"/>
    <property type="match status" value="1"/>
</dbReference>
<keyword evidence="4" id="KW-1185">Reference proteome</keyword>
<dbReference type="PANTHER" id="PTHR34883:SF15">
    <property type="entry name" value="EXTRACELLULAR SERINE-RICH PROTEIN"/>
    <property type="match status" value="1"/>
</dbReference>
<evidence type="ECO:0000313" key="4">
    <source>
        <dbReference type="Proteomes" id="UP001163846"/>
    </source>
</evidence>
<evidence type="ECO:0000313" key="3">
    <source>
        <dbReference type="EMBL" id="KAJ3833837.1"/>
    </source>
</evidence>
<dbReference type="PANTHER" id="PTHR34883">
    <property type="entry name" value="SERINE-RICH PROTEIN, PUTATIVE-RELATED-RELATED"/>
    <property type="match status" value="1"/>
</dbReference>
<gene>
    <name evidence="3" type="ORF">F5878DRAFT_632007</name>
</gene>
<dbReference type="InterPro" id="IPR008972">
    <property type="entry name" value="Cupredoxin"/>
</dbReference>
<reference evidence="3" key="1">
    <citation type="submission" date="2022-08" db="EMBL/GenBank/DDBJ databases">
        <authorList>
            <consortium name="DOE Joint Genome Institute"/>
            <person name="Min B."/>
            <person name="Riley R."/>
            <person name="Sierra-Patev S."/>
            <person name="Naranjo-Ortiz M."/>
            <person name="Looney B."/>
            <person name="Konkel Z."/>
            <person name="Slot J.C."/>
            <person name="Sakamoto Y."/>
            <person name="Steenwyk J.L."/>
            <person name="Rokas A."/>
            <person name="Carro J."/>
            <person name="Camarero S."/>
            <person name="Ferreira P."/>
            <person name="Molpeceres G."/>
            <person name="Ruiz-Duenas F.J."/>
            <person name="Serrano A."/>
            <person name="Henrissat B."/>
            <person name="Drula E."/>
            <person name="Hughes K.W."/>
            <person name="Mata J.L."/>
            <person name="Ishikawa N.K."/>
            <person name="Vargas-Isla R."/>
            <person name="Ushijima S."/>
            <person name="Smith C.A."/>
            <person name="Ahrendt S."/>
            <person name="Andreopoulos W."/>
            <person name="He G."/>
            <person name="Labutti K."/>
            <person name="Lipzen A."/>
            <person name="Ng V."/>
            <person name="Sandor L."/>
            <person name="Barry K."/>
            <person name="Martinez A.T."/>
            <person name="Xiao Y."/>
            <person name="Gibbons J.G."/>
            <person name="Terashima K."/>
            <person name="Hibbett D.S."/>
            <person name="Grigoriev I.V."/>
        </authorList>
    </citation>
    <scope>NUCLEOTIDE SEQUENCE</scope>
    <source>
        <strain evidence="3">TFB9207</strain>
    </source>
</reference>
<evidence type="ECO:0008006" key="5">
    <source>
        <dbReference type="Google" id="ProtNLM"/>
    </source>
</evidence>
<dbReference type="InterPro" id="IPR052953">
    <property type="entry name" value="Ser-rich/MCO-related"/>
</dbReference>
<feature type="signal peptide" evidence="2">
    <location>
        <begin position="1"/>
        <end position="19"/>
    </location>
</feature>
<accession>A0AA38UCY6</accession>
<evidence type="ECO:0000256" key="1">
    <source>
        <dbReference type="SAM" id="MobiDB-lite"/>
    </source>
</evidence>
<feature type="chain" id="PRO_5041257751" description="Cupredoxin" evidence="2">
    <location>
        <begin position="20"/>
        <end position="224"/>
    </location>
</feature>
<comment type="caution">
    <text evidence="3">The sequence shown here is derived from an EMBL/GenBank/DDBJ whole genome shotgun (WGS) entry which is preliminary data.</text>
</comment>
<dbReference type="AlphaFoldDB" id="A0AA38UCY6"/>
<name>A0AA38UCY6_9AGAR</name>
<evidence type="ECO:0000256" key="2">
    <source>
        <dbReference type="SAM" id="SignalP"/>
    </source>
</evidence>
<sequence length="224" mass="21976">MRFSVAAATLLSAALSVKAANFSVVVGFNNMLAFNPTNLTGVANGDTVSFQFQSKNHSVVQSTFAAPCTAAGVSSGYQNVSDPTASTFPTWSLTVEDASAPLWFFCSQTTPAVHCQAGMVFAINPTAAKSFDAFQQAAMATNATSPAGQNPSGSIVSGTAGATDSALSVSGSTLAPTATSGAGSSSTSSGASAGSTSANGASHLMSGNSISVLAVAGLVAGLVL</sequence>
<keyword evidence="2" id="KW-0732">Signal</keyword>
<feature type="region of interest" description="Disordered" evidence="1">
    <location>
        <begin position="178"/>
        <end position="198"/>
    </location>
</feature>
<dbReference type="Proteomes" id="UP001163846">
    <property type="component" value="Unassembled WGS sequence"/>
</dbReference>
<proteinExistence type="predicted"/>
<dbReference type="Gene3D" id="2.60.40.420">
    <property type="entry name" value="Cupredoxins - blue copper proteins"/>
    <property type="match status" value="1"/>
</dbReference>
<protein>
    <recommendedName>
        <fullName evidence="5">Cupredoxin</fullName>
    </recommendedName>
</protein>
<dbReference type="EMBL" id="MU806626">
    <property type="protein sequence ID" value="KAJ3833837.1"/>
    <property type="molecule type" value="Genomic_DNA"/>
</dbReference>